<comment type="caution">
    <text evidence="1">The sequence shown here is derived from an EMBL/GenBank/DDBJ whole genome shotgun (WGS) entry which is preliminary data.</text>
</comment>
<reference evidence="1" key="1">
    <citation type="journal article" date="2019" name="PLoS Negl. Trop. Dis.">
        <title>Revisiting the worldwide diversity of Leptospira species in the environment.</title>
        <authorList>
            <person name="Vincent A.T."/>
            <person name="Schiettekatte O."/>
            <person name="Bourhy P."/>
            <person name="Veyrier F.J."/>
            <person name="Picardeau M."/>
        </authorList>
    </citation>
    <scope>NUCLEOTIDE SEQUENCE [LARGE SCALE GENOMIC DNA]</scope>
    <source>
        <strain evidence="1">201800299</strain>
    </source>
</reference>
<dbReference type="RefSeq" id="WP_135591744.1">
    <property type="nucleotide sequence ID" value="NZ_RQEZ01000053.1"/>
</dbReference>
<sequence length="69" mass="7375">MIGNVSSLQGKTGFQRSTGYAASKFSPQGFDTSLRIQLTESGMDALFGSPGPISIKMNFRKFDANGVIL</sequence>
<accession>A0A5F1Y7J5</accession>
<protein>
    <submittedName>
        <fullName evidence="1">SDR family NAD(P)-dependent oxidoreductase</fullName>
    </submittedName>
</protein>
<gene>
    <name evidence="1" type="ORF">EHQ17_15670</name>
</gene>
<dbReference type="OrthoDB" id="306388at2"/>
<evidence type="ECO:0000313" key="2">
    <source>
        <dbReference type="Proteomes" id="UP000298277"/>
    </source>
</evidence>
<dbReference type="InterPro" id="IPR002347">
    <property type="entry name" value="SDR_fam"/>
</dbReference>
<dbReference type="EMBL" id="RQFA01000072">
    <property type="protein sequence ID" value="TGK29418.1"/>
    <property type="molecule type" value="Genomic_DNA"/>
</dbReference>
<proteinExistence type="predicted"/>
<name>A0A5F1Y7J5_9LEPT</name>
<dbReference type="AlphaFoldDB" id="A0A5F1Y7J5"/>
<dbReference type="Pfam" id="PF00106">
    <property type="entry name" value="adh_short"/>
    <property type="match status" value="1"/>
</dbReference>
<evidence type="ECO:0000313" key="1">
    <source>
        <dbReference type="EMBL" id="TGK29418.1"/>
    </source>
</evidence>
<dbReference type="SUPFAM" id="SSF51735">
    <property type="entry name" value="NAD(P)-binding Rossmann-fold domains"/>
    <property type="match status" value="1"/>
</dbReference>
<keyword evidence="2" id="KW-1185">Reference proteome</keyword>
<organism evidence="1 2">
    <name type="scientific">Leptospira gomenensis</name>
    <dbReference type="NCBI Taxonomy" id="2484974"/>
    <lineage>
        <taxon>Bacteria</taxon>
        <taxon>Pseudomonadati</taxon>
        <taxon>Spirochaetota</taxon>
        <taxon>Spirochaetia</taxon>
        <taxon>Leptospirales</taxon>
        <taxon>Leptospiraceae</taxon>
        <taxon>Leptospira</taxon>
    </lineage>
</organism>
<dbReference type="Gene3D" id="3.40.50.720">
    <property type="entry name" value="NAD(P)-binding Rossmann-like Domain"/>
    <property type="match status" value="1"/>
</dbReference>
<dbReference type="InterPro" id="IPR036291">
    <property type="entry name" value="NAD(P)-bd_dom_sf"/>
</dbReference>
<dbReference type="Proteomes" id="UP000298277">
    <property type="component" value="Unassembled WGS sequence"/>
</dbReference>